<dbReference type="AlphaFoldDB" id="A0A0A2W9T7"/>
<evidence type="ECO:0000256" key="1">
    <source>
        <dbReference type="ARBA" id="ARBA00004880"/>
    </source>
</evidence>
<dbReference type="Pfam" id="PF04909">
    <property type="entry name" value="Amidohydro_2"/>
    <property type="match status" value="1"/>
</dbReference>
<evidence type="ECO:0000256" key="3">
    <source>
        <dbReference type="ARBA" id="ARBA00012860"/>
    </source>
</evidence>
<dbReference type="InterPro" id="IPR002195">
    <property type="entry name" value="Dihydroorotase_CS"/>
</dbReference>
<dbReference type="HOGENOM" id="CLU_041558_0_0_1"/>
<dbReference type="PANTHER" id="PTHR43137:SF1">
    <property type="entry name" value="DIHYDROOROTASE"/>
    <property type="match status" value="1"/>
</dbReference>
<feature type="domain" description="Amidohydrolase-related" evidence="8">
    <location>
        <begin position="87"/>
        <end position="180"/>
    </location>
</feature>
<proteinExistence type="inferred from homology"/>
<dbReference type="GO" id="GO:0004151">
    <property type="term" value="F:dihydroorotase activity"/>
    <property type="evidence" value="ECO:0007669"/>
    <property type="project" value="UniProtKB-EC"/>
</dbReference>
<keyword evidence="5" id="KW-0378">Hydrolase</keyword>
<comment type="pathway">
    <text evidence="1">Pyrimidine metabolism; UMP biosynthesis via de novo pathway; (S)-dihydroorotate from bicarbonate: step 3/3.</text>
</comment>
<dbReference type="InterPro" id="IPR006680">
    <property type="entry name" value="Amidohydro-rel"/>
</dbReference>
<evidence type="ECO:0000313" key="9">
    <source>
        <dbReference type="EMBL" id="KGQ09724.1"/>
    </source>
</evidence>
<evidence type="ECO:0000256" key="5">
    <source>
        <dbReference type="ARBA" id="ARBA00022801"/>
    </source>
</evidence>
<dbReference type="PANTHER" id="PTHR43137">
    <property type="entry name" value="DIHYDROOROTASE"/>
    <property type="match status" value="1"/>
</dbReference>
<dbReference type="InterPro" id="IPR032466">
    <property type="entry name" value="Metal_Hydrolase"/>
</dbReference>
<evidence type="ECO:0000256" key="6">
    <source>
        <dbReference type="ARBA" id="ARBA00022833"/>
    </source>
</evidence>
<evidence type="ECO:0000256" key="7">
    <source>
        <dbReference type="ARBA" id="ARBA00022975"/>
    </source>
</evidence>
<accession>A0A0A2W9T7</accession>
<dbReference type="GO" id="GO:0006207">
    <property type="term" value="P:'de novo' pyrimidine nucleobase biosynthetic process"/>
    <property type="evidence" value="ECO:0007669"/>
    <property type="project" value="EnsemblFungi"/>
</dbReference>
<dbReference type="GO" id="GO:0046872">
    <property type="term" value="F:metal ion binding"/>
    <property type="evidence" value="ECO:0007669"/>
    <property type="project" value="UniProtKB-KW"/>
</dbReference>
<dbReference type="GO" id="GO:0005737">
    <property type="term" value="C:cytoplasm"/>
    <property type="evidence" value="ECO:0007669"/>
    <property type="project" value="TreeGrafter"/>
</dbReference>
<evidence type="ECO:0000256" key="4">
    <source>
        <dbReference type="ARBA" id="ARBA00022723"/>
    </source>
</evidence>
<keyword evidence="6" id="KW-0862">Zinc</keyword>
<keyword evidence="4" id="KW-0479">Metal-binding</keyword>
<sequence length="506" mass="54688">MDLKNIQRIELPATADMHVHLRDGDMTELVTPTLTAGGVDTAFVMPNLVPPVTTVEMALEYKQKLLAINPNVNYLMSLFLHSSVTPEVIDKAAAAGVTGVKLYPQGATTNSDNGVADLKAFYDTFEAMERNDLVLNLHGEALEALAPAGMTLEEAFLPTLKRLHERFPKLRIILEHCTTSAAVEAVKACGPNVGATITAHHLYLTEADACCNPFAFCKPIPKKPLDRDALLKAAMSGNPKFFFGSDSAPHPISNKTSSEKGKAPAGVFTQPFVTQLVILALQEGIERGVLADADVTQEKLENFLSKNGRAFYKLPQTTRRIVLEKKETIPTSVKSPTVEVGNSRHGDENLAARVISTPETRQTSVVVGVFGKGLQAPYIGSGIKQSEDDDGSTRRERQLPAHFGFTSDHVLRELALYDPGHVEEIQGLIIGVLFGNTLKSQVCTRGDAVAFAAVGLTEAAANKSSLYCTSDQYALSHFFSASSLTPETSVRRRVQRCCLGTGRDPA</sequence>
<reference evidence="9 10" key="1">
    <citation type="submission" date="2012-10" db="EMBL/GenBank/DDBJ databases">
        <title>Genome sequencing and analysis of entomopathogenic fungi Beauveria bassiana D1-5.</title>
        <authorList>
            <person name="Li Q."/>
            <person name="Wang L."/>
            <person name="Zhang Z."/>
            <person name="Wang Q."/>
            <person name="Ren J."/>
            <person name="Wang M."/>
            <person name="Xu W."/>
            <person name="Wang J."/>
            <person name="Lu Y."/>
            <person name="Du Q."/>
            <person name="Sun Z."/>
        </authorList>
    </citation>
    <scope>NUCLEOTIDE SEQUENCE [LARGE SCALE GENOMIC DNA]</scope>
    <source>
        <strain evidence="9 10">D1-5</strain>
    </source>
</reference>
<dbReference type="STRING" id="1245745.A0A0A2W9T7"/>
<comment type="caution">
    <text evidence="9">The sequence shown here is derived from an EMBL/GenBank/DDBJ whole genome shotgun (WGS) entry which is preliminary data.</text>
</comment>
<dbReference type="UniPathway" id="UPA00070">
    <property type="reaction ID" value="UER00117"/>
</dbReference>
<dbReference type="OrthoDB" id="1670005at2759"/>
<organism evidence="9 10">
    <name type="scientific">Beauveria bassiana D1-5</name>
    <dbReference type="NCBI Taxonomy" id="1245745"/>
    <lineage>
        <taxon>Eukaryota</taxon>
        <taxon>Fungi</taxon>
        <taxon>Dikarya</taxon>
        <taxon>Ascomycota</taxon>
        <taxon>Pezizomycotina</taxon>
        <taxon>Sordariomycetes</taxon>
        <taxon>Hypocreomycetidae</taxon>
        <taxon>Hypocreales</taxon>
        <taxon>Cordycipitaceae</taxon>
        <taxon>Beauveria</taxon>
    </lineage>
</organism>
<evidence type="ECO:0000256" key="2">
    <source>
        <dbReference type="ARBA" id="ARBA00005631"/>
    </source>
</evidence>
<dbReference type="EC" id="3.5.2.3" evidence="3"/>
<gene>
    <name evidence="9" type="ORF">BBAD15_g4959</name>
</gene>
<dbReference type="HAMAP" id="MF_00219">
    <property type="entry name" value="PyrC_classII"/>
    <property type="match status" value="1"/>
</dbReference>
<dbReference type="SUPFAM" id="SSF51556">
    <property type="entry name" value="Metallo-dependent hydrolases"/>
    <property type="match status" value="1"/>
</dbReference>
<dbReference type="eggNOG" id="KOG2902">
    <property type="taxonomic scope" value="Eukaryota"/>
</dbReference>
<dbReference type="Proteomes" id="UP000030106">
    <property type="component" value="Unassembled WGS sequence"/>
</dbReference>
<evidence type="ECO:0000313" key="10">
    <source>
        <dbReference type="Proteomes" id="UP000030106"/>
    </source>
</evidence>
<comment type="similarity">
    <text evidence="2">Belongs to the metallo-dependent hydrolases superfamily. DHOase family. Class II DHOase subfamily.</text>
</comment>
<name>A0A0A2W9T7_BEABA</name>
<keyword evidence="7" id="KW-0665">Pyrimidine biosynthesis</keyword>
<evidence type="ECO:0000259" key="8">
    <source>
        <dbReference type="Pfam" id="PF04909"/>
    </source>
</evidence>
<dbReference type="PROSITE" id="PS00483">
    <property type="entry name" value="DIHYDROOROTASE_2"/>
    <property type="match status" value="1"/>
</dbReference>
<dbReference type="NCBIfam" id="TIGR00856">
    <property type="entry name" value="pyrC_dimer"/>
    <property type="match status" value="1"/>
</dbReference>
<protein>
    <recommendedName>
        <fullName evidence="3">dihydroorotase</fullName>
        <ecNumber evidence="3">3.5.2.3</ecNumber>
    </recommendedName>
</protein>
<dbReference type="InterPro" id="IPR004721">
    <property type="entry name" value="DHOdimr"/>
</dbReference>
<dbReference type="EMBL" id="ANFO01000414">
    <property type="protein sequence ID" value="KGQ09724.1"/>
    <property type="molecule type" value="Genomic_DNA"/>
</dbReference>
<dbReference type="GO" id="GO:0044205">
    <property type="term" value="P:'de novo' UMP biosynthetic process"/>
    <property type="evidence" value="ECO:0007669"/>
    <property type="project" value="UniProtKB-UniPathway"/>
</dbReference>
<dbReference type="Gene3D" id="3.20.20.140">
    <property type="entry name" value="Metal-dependent hydrolases"/>
    <property type="match status" value="1"/>
</dbReference>
<dbReference type="PROSITE" id="PS00482">
    <property type="entry name" value="DIHYDROOROTASE_1"/>
    <property type="match status" value="1"/>
</dbReference>